<organism evidence="1 2">
    <name type="scientific">Saprospira grandis (strain Lewin)</name>
    <dbReference type="NCBI Taxonomy" id="984262"/>
    <lineage>
        <taxon>Bacteria</taxon>
        <taxon>Pseudomonadati</taxon>
        <taxon>Bacteroidota</taxon>
        <taxon>Saprospiria</taxon>
        <taxon>Saprospirales</taxon>
        <taxon>Saprospiraceae</taxon>
        <taxon>Saprospira</taxon>
    </lineage>
</organism>
<name>H6L0D3_SAPGL</name>
<proteinExistence type="predicted"/>
<dbReference type="EMBL" id="CP002831">
    <property type="protein sequence ID" value="AFC23363.1"/>
    <property type="molecule type" value="Genomic_DNA"/>
</dbReference>
<dbReference type="Proteomes" id="UP000007519">
    <property type="component" value="Chromosome"/>
</dbReference>
<dbReference type="AlphaFoldDB" id="H6L0D3"/>
<dbReference type="STRING" id="984262.SGRA_0624"/>
<sequence length="109" mass="12259">MVFWGCRYALRLSNWRPFGAGCRFARVGLFIPVGHRTGAPLGLVVAARCYLLRCVGSRWSGRSALQPCGLWSGLRPLLPIPQPRLCAPLRRLCRLLDAKKWAVKNRRTA</sequence>
<evidence type="ECO:0000313" key="2">
    <source>
        <dbReference type="Proteomes" id="UP000007519"/>
    </source>
</evidence>
<dbReference type="HOGENOM" id="CLU_2182097_0_0_10"/>
<reference evidence="1 2" key="1">
    <citation type="journal article" date="2012" name="Stand. Genomic Sci.">
        <title>Complete genome sequencing and analysis of Saprospira grandis str. Lewin, a predatory marine bacterium.</title>
        <authorList>
            <person name="Saw J.H."/>
            <person name="Yuryev A."/>
            <person name="Kanbe M."/>
            <person name="Hou S."/>
            <person name="Young A.G."/>
            <person name="Aizawa S."/>
            <person name="Alam M."/>
        </authorList>
    </citation>
    <scope>NUCLEOTIDE SEQUENCE [LARGE SCALE GENOMIC DNA]</scope>
    <source>
        <strain evidence="1 2">Lewin</strain>
    </source>
</reference>
<protein>
    <submittedName>
        <fullName evidence="1">Uncharacterized protein</fullName>
    </submittedName>
</protein>
<gene>
    <name evidence="1" type="ordered locus">SGRA_0624</name>
</gene>
<accession>H6L0D3</accession>
<keyword evidence="2" id="KW-1185">Reference proteome</keyword>
<dbReference type="KEGG" id="sgn:SGRA_0624"/>
<evidence type="ECO:0000313" key="1">
    <source>
        <dbReference type="EMBL" id="AFC23363.1"/>
    </source>
</evidence>